<feature type="domain" description="Solute-binding protein family 5" evidence="6">
    <location>
        <begin position="98"/>
        <end position="437"/>
    </location>
</feature>
<dbReference type="GO" id="GO:0015833">
    <property type="term" value="P:peptide transport"/>
    <property type="evidence" value="ECO:0007669"/>
    <property type="project" value="TreeGrafter"/>
</dbReference>
<dbReference type="Gene3D" id="3.90.76.10">
    <property type="entry name" value="Dipeptide-binding Protein, Domain 1"/>
    <property type="match status" value="1"/>
</dbReference>
<dbReference type="AlphaFoldDB" id="A0A8J6TZ85"/>
<evidence type="ECO:0000256" key="2">
    <source>
        <dbReference type="ARBA" id="ARBA00005695"/>
    </source>
</evidence>
<dbReference type="Proteomes" id="UP000632659">
    <property type="component" value="Unassembled WGS sequence"/>
</dbReference>
<comment type="subcellular location">
    <subcellularLocation>
        <location evidence="1">Cell envelope</location>
    </subcellularLocation>
</comment>
<keyword evidence="3" id="KW-0813">Transport</keyword>
<name>A0A8J6TZ85_9FIRM</name>
<keyword evidence="5" id="KW-1133">Transmembrane helix</keyword>
<dbReference type="Gene3D" id="3.40.190.10">
    <property type="entry name" value="Periplasmic binding protein-like II"/>
    <property type="match status" value="1"/>
</dbReference>
<keyword evidence="5" id="KW-0812">Transmembrane</keyword>
<evidence type="ECO:0000259" key="6">
    <source>
        <dbReference type="Pfam" id="PF00496"/>
    </source>
</evidence>
<sequence length="513" mass="57218">MSKREGLARFFTFFAGLFIVIAAVIIGSIVFQTREGALIFQGNASLIHKSEAQKESFVIGGADLPQTASPCSESGKMAQLMSSFVYQPLVSVSTQKEAQPVLAESVIFSKDGKTAEVTIKDVVFSDGTPLTAETVRAAYDALNAPSSGYPKKERMRQIIGMTEYQTGTEERIAGLEVLDEKTLRFQFQSASLSNVTALTLPIVKASDDGSRTELGTGPYQIESIRGLEEAVLVKNPRSEGSEYPYQTLRFVNMTRQAAEQEIEEFGLDVAFLNQESSFEQFKEAGYYDIYRYPSSSYSYLGFSSNSSELLRKAVCVGFDQEKFWEDLRRPSKETTYLPVGGVTGTQKEEPSFSKMMASRRRSAGPLFKKLLKERDGQALRFLCEDTTRGRLYFKEMQEQFSPYGIEVEAVFVNADSLEDTLRSGEGYDFYFQPQGNILPEQLLDSMYQVLVPQQQEQAMAKALQGGITGVYHAVESDAANRYLLCPVDTQGGFLAVSADHREQEFLLHFIEQE</sequence>
<evidence type="ECO:0000256" key="1">
    <source>
        <dbReference type="ARBA" id="ARBA00004196"/>
    </source>
</evidence>
<proteinExistence type="inferred from homology"/>
<organism evidence="7 8">
    <name type="scientific">Massiliimalia timonensis</name>
    <dbReference type="NCBI Taxonomy" id="1987501"/>
    <lineage>
        <taxon>Bacteria</taxon>
        <taxon>Bacillati</taxon>
        <taxon>Bacillota</taxon>
        <taxon>Clostridia</taxon>
        <taxon>Eubacteriales</taxon>
        <taxon>Oscillospiraceae</taxon>
        <taxon>Massiliimalia</taxon>
    </lineage>
</organism>
<accession>A0A8J6TZ85</accession>
<keyword evidence="5" id="KW-0472">Membrane</keyword>
<feature type="transmembrane region" description="Helical" evidence="5">
    <location>
        <begin position="7"/>
        <end position="31"/>
    </location>
</feature>
<evidence type="ECO:0000256" key="4">
    <source>
        <dbReference type="ARBA" id="ARBA00022729"/>
    </source>
</evidence>
<reference evidence="7" key="1">
    <citation type="submission" date="2020-08" db="EMBL/GenBank/DDBJ databases">
        <title>Genome public.</title>
        <authorList>
            <person name="Liu C."/>
            <person name="Sun Q."/>
        </authorList>
    </citation>
    <scope>NUCLEOTIDE SEQUENCE</scope>
    <source>
        <strain evidence="7">NSJ-15</strain>
    </source>
</reference>
<keyword evidence="4" id="KW-0732">Signal</keyword>
<comment type="caution">
    <text evidence="7">The sequence shown here is derived from an EMBL/GenBank/DDBJ whole genome shotgun (WGS) entry which is preliminary data.</text>
</comment>
<dbReference type="PANTHER" id="PTHR30290">
    <property type="entry name" value="PERIPLASMIC BINDING COMPONENT OF ABC TRANSPORTER"/>
    <property type="match status" value="1"/>
</dbReference>
<evidence type="ECO:0000256" key="3">
    <source>
        <dbReference type="ARBA" id="ARBA00022448"/>
    </source>
</evidence>
<evidence type="ECO:0000313" key="8">
    <source>
        <dbReference type="Proteomes" id="UP000632659"/>
    </source>
</evidence>
<dbReference type="InterPro" id="IPR000914">
    <property type="entry name" value="SBP_5_dom"/>
</dbReference>
<dbReference type="Gene3D" id="3.10.105.10">
    <property type="entry name" value="Dipeptide-binding Protein, Domain 3"/>
    <property type="match status" value="1"/>
</dbReference>
<dbReference type="Pfam" id="PF00496">
    <property type="entry name" value="SBP_bac_5"/>
    <property type="match status" value="1"/>
</dbReference>
<dbReference type="GO" id="GO:0030313">
    <property type="term" value="C:cell envelope"/>
    <property type="evidence" value="ECO:0007669"/>
    <property type="project" value="UniProtKB-SubCell"/>
</dbReference>
<comment type="similarity">
    <text evidence="2">Belongs to the bacterial solute-binding protein 5 family.</text>
</comment>
<gene>
    <name evidence="7" type="ORF">H8702_07560</name>
</gene>
<protein>
    <recommendedName>
        <fullName evidence="6">Solute-binding protein family 5 domain-containing protein</fullName>
    </recommendedName>
</protein>
<evidence type="ECO:0000256" key="5">
    <source>
        <dbReference type="SAM" id="Phobius"/>
    </source>
</evidence>
<dbReference type="InterPro" id="IPR039424">
    <property type="entry name" value="SBP_5"/>
</dbReference>
<dbReference type="GO" id="GO:1904680">
    <property type="term" value="F:peptide transmembrane transporter activity"/>
    <property type="evidence" value="ECO:0007669"/>
    <property type="project" value="TreeGrafter"/>
</dbReference>
<dbReference type="PANTHER" id="PTHR30290:SF10">
    <property type="entry name" value="PERIPLASMIC OLIGOPEPTIDE-BINDING PROTEIN-RELATED"/>
    <property type="match status" value="1"/>
</dbReference>
<dbReference type="SUPFAM" id="SSF53850">
    <property type="entry name" value="Periplasmic binding protein-like II"/>
    <property type="match status" value="1"/>
</dbReference>
<dbReference type="RefSeq" id="WP_187536500.1">
    <property type="nucleotide sequence ID" value="NZ_JACRTL010000003.1"/>
</dbReference>
<evidence type="ECO:0000313" key="7">
    <source>
        <dbReference type="EMBL" id="MBC8610977.1"/>
    </source>
</evidence>
<keyword evidence="8" id="KW-1185">Reference proteome</keyword>
<dbReference type="EMBL" id="JACRTL010000003">
    <property type="protein sequence ID" value="MBC8610977.1"/>
    <property type="molecule type" value="Genomic_DNA"/>
</dbReference>